<dbReference type="AlphaFoldDB" id="A0AAV7LE45"/>
<keyword evidence="3" id="KW-1185">Reference proteome</keyword>
<sequence>MASGRAKTVMAQSWKAQLISNEKPPLCCNSTAPSEKAVKNIDNTKEAAGQMGDEMEKQGELGEIMKTARATAAKFGKKWLLRHLLTEKAQVNRAIYRHQATTETSSRDADQRGTQQRTGGKRSAKEKTEESEKGIKEKSR</sequence>
<protein>
    <submittedName>
        <fullName evidence="2">Uncharacterized protein</fullName>
    </submittedName>
</protein>
<gene>
    <name evidence="2" type="ORF">NDU88_003037</name>
</gene>
<evidence type="ECO:0000313" key="2">
    <source>
        <dbReference type="EMBL" id="KAJ1089895.1"/>
    </source>
</evidence>
<feature type="region of interest" description="Disordered" evidence="1">
    <location>
        <begin position="91"/>
        <end position="140"/>
    </location>
</feature>
<evidence type="ECO:0000313" key="3">
    <source>
        <dbReference type="Proteomes" id="UP001066276"/>
    </source>
</evidence>
<reference evidence="2" key="1">
    <citation type="journal article" date="2022" name="bioRxiv">
        <title>Sequencing and chromosome-scale assembly of the giantPleurodeles waltlgenome.</title>
        <authorList>
            <person name="Brown T."/>
            <person name="Elewa A."/>
            <person name="Iarovenko S."/>
            <person name="Subramanian E."/>
            <person name="Araus A.J."/>
            <person name="Petzold A."/>
            <person name="Susuki M."/>
            <person name="Suzuki K.-i.T."/>
            <person name="Hayashi T."/>
            <person name="Toyoda A."/>
            <person name="Oliveira C."/>
            <person name="Osipova E."/>
            <person name="Leigh N.D."/>
            <person name="Simon A."/>
            <person name="Yun M.H."/>
        </authorList>
    </citation>
    <scope>NUCLEOTIDE SEQUENCE</scope>
    <source>
        <strain evidence="2">20211129_DDA</strain>
        <tissue evidence="2">Liver</tissue>
    </source>
</reference>
<evidence type="ECO:0000256" key="1">
    <source>
        <dbReference type="SAM" id="MobiDB-lite"/>
    </source>
</evidence>
<organism evidence="2 3">
    <name type="scientific">Pleurodeles waltl</name>
    <name type="common">Iberian ribbed newt</name>
    <dbReference type="NCBI Taxonomy" id="8319"/>
    <lineage>
        <taxon>Eukaryota</taxon>
        <taxon>Metazoa</taxon>
        <taxon>Chordata</taxon>
        <taxon>Craniata</taxon>
        <taxon>Vertebrata</taxon>
        <taxon>Euteleostomi</taxon>
        <taxon>Amphibia</taxon>
        <taxon>Batrachia</taxon>
        <taxon>Caudata</taxon>
        <taxon>Salamandroidea</taxon>
        <taxon>Salamandridae</taxon>
        <taxon>Pleurodelinae</taxon>
        <taxon>Pleurodeles</taxon>
    </lineage>
</organism>
<name>A0AAV7LE45_PLEWA</name>
<accession>A0AAV7LE45</accession>
<feature type="compositionally biased region" description="Basic and acidic residues" evidence="1">
    <location>
        <begin position="123"/>
        <end position="140"/>
    </location>
</feature>
<dbReference type="Proteomes" id="UP001066276">
    <property type="component" value="Chromosome 11"/>
</dbReference>
<comment type="caution">
    <text evidence="2">The sequence shown here is derived from an EMBL/GenBank/DDBJ whole genome shotgun (WGS) entry which is preliminary data.</text>
</comment>
<proteinExistence type="predicted"/>
<dbReference type="EMBL" id="JANPWB010000015">
    <property type="protein sequence ID" value="KAJ1089895.1"/>
    <property type="molecule type" value="Genomic_DNA"/>
</dbReference>